<protein>
    <submittedName>
        <fullName evidence="1">Uncharacterized protein</fullName>
    </submittedName>
</protein>
<keyword evidence="2" id="KW-1185">Reference proteome</keyword>
<reference evidence="1 2" key="1">
    <citation type="submission" date="2014-06" db="EMBL/GenBank/DDBJ databases">
        <authorList>
            <person name="Swart Estienne"/>
        </authorList>
    </citation>
    <scope>NUCLEOTIDE SEQUENCE [LARGE SCALE GENOMIC DNA]</scope>
    <source>
        <strain evidence="1 2">130c</strain>
    </source>
</reference>
<name>A0A077ZNR3_STYLE</name>
<evidence type="ECO:0000313" key="1">
    <source>
        <dbReference type="EMBL" id="CDW71607.1"/>
    </source>
</evidence>
<organism evidence="1 2">
    <name type="scientific">Stylonychia lemnae</name>
    <name type="common">Ciliate</name>
    <dbReference type="NCBI Taxonomy" id="5949"/>
    <lineage>
        <taxon>Eukaryota</taxon>
        <taxon>Sar</taxon>
        <taxon>Alveolata</taxon>
        <taxon>Ciliophora</taxon>
        <taxon>Intramacronucleata</taxon>
        <taxon>Spirotrichea</taxon>
        <taxon>Stichotrichia</taxon>
        <taxon>Sporadotrichida</taxon>
        <taxon>Oxytrichidae</taxon>
        <taxon>Stylonychinae</taxon>
        <taxon>Stylonychia</taxon>
    </lineage>
</organism>
<accession>A0A077ZNR3</accession>
<dbReference type="AlphaFoldDB" id="A0A077ZNR3"/>
<gene>
    <name evidence="1" type="primary">Contig8638.g9215</name>
    <name evidence="1" type="ORF">STYLEM_554</name>
</gene>
<sequence>MRKLFLRNNFSNASMDHSSESLIDKSNRGQLYKEEQQFSKSKLKSELQIKAIQLTPQILKKKKMIIIENQFSSKQLKKDKETMMLPQLELNETSSTEEDYDSEIDLSSTQNLQNPMFQAFIKVQQKREKIMKQLGKKQYKITQFFI</sequence>
<proteinExistence type="predicted"/>
<dbReference type="EMBL" id="CCKQ01000526">
    <property type="protein sequence ID" value="CDW71607.1"/>
    <property type="molecule type" value="Genomic_DNA"/>
</dbReference>
<evidence type="ECO:0000313" key="2">
    <source>
        <dbReference type="Proteomes" id="UP000039865"/>
    </source>
</evidence>
<dbReference type="Proteomes" id="UP000039865">
    <property type="component" value="Unassembled WGS sequence"/>
</dbReference>
<dbReference type="InParanoid" id="A0A077ZNR3"/>